<keyword evidence="2" id="KW-1133">Transmembrane helix</keyword>
<feature type="compositionally biased region" description="Polar residues" evidence="1">
    <location>
        <begin position="65"/>
        <end position="76"/>
    </location>
</feature>
<evidence type="ECO:0000313" key="4">
    <source>
        <dbReference type="Proteomes" id="UP000232133"/>
    </source>
</evidence>
<dbReference type="EMBL" id="CP017803">
    <property type="protein sequence ID" value="ATZ59872.1"/>
    <property type="molecule type" value="Genomic_DNA"/>
</dbReference>
<evidence type="ECO:0000256" key="1">
    <source>
        <dbReference type="SAM" id="MobiDB-lite"/>
    </source>
</evidence>
<keyword evidence="2" id="KW-0472">Membrane</keyword>
<sequence>MNFKNILLLISIISLIFVCVGGVAAHPGHGHEYIEEVSSSSDSPQSAPSHSSSYQQSHSSGGSLASHNYQSKSSQGVAEKTHSSTGGKSAGSGVDSQNDVSDSGDMNVEEVNNSNTTDNSTAEEVVEETNPLFSTSNILIYIVVFLAGLFGSIILMKIFSK</sequence>
<dbReference type="RefSeq" id="WP_100815544.1">
    <property type="nucleotide sequence ID" value="NZ_CP017803.1"/>
</dbReference>
<gene>
    <name evidence="3" type="ORF">BK798_05290</name>
</gene>
<protein>
    <submittedName>
        <fullName evidence="3">Uncharacterized protein</fullName>
    </submittedName>
</protein>
<proteinExistence type="predicted"/>
<reference evidence="3 4" key="1">
    <citation type="submission" date="2016-10" db="EMBL/GenBank/DDBJ databases">
        <authorList>
            <person name="Varghese N."/>
        </authorList>
    </citation>
    <scope>NUCLEOTIDE SEQUENCE [LARGE SCALE GENOMIC DNA]</scope>
    <source>
        <strain evidence="3 4">KB11</strain>
    </source>
</reference>
<dbReference type="AlphaFoldDB" id="A0A2H4U6Y1"/>
<organism evidence="3 4">
    <name type="scientific">Methanobrevibacter smithii</name>
    <dbReference type="NCBI Taxonomy" id="2173"/>
    <lineage>
        <taxon>Archaea</taxon>
        <taxon>Methanobacteriati</taxon>
        <taxon>Methanobacteriota</taxon>
        <taxon>Methanomada group</taxon>
        <taxon>Methanobacteria</taxon>
        <taxon>Methanobacteriales</taxon>
        <taxon>Methanobacteriaceae</taxon>
        <taxon>Methanobrevibacter</taxon>
    </lineage>
</organism>
<feature type="compositionally biased region" description="Low complexity" evidence="1">
    <location>
        <begin position="38"/>
        <end position="63"/>
    </location>
</feature>
<feature type="compositionally biased region" description="Polar residues" evidence="1">
    <location>
        <begin position="110"/>
        <end position="122"/>
    </location>
</feature>
<evidence type="ECO:0000313" key="3">
    <source>
        <dbReference type="EMBL" id="ATZ59872.1"/>
    </source>
</evidence>
<feature type="transmembrane region" description="Helical" evidence="2">
    <location>
        <begin position="138"/>
        <end position="159"/>
    </location>
</feature>
<name>A0A2H4U6Y1_METSM</name>
<dbReference type="Proteomes" id="UP000232133">
    <property type="component" value="Chromosome"/>
</dbReference>
<feature type="region of interest" description="Disordered" evidence="1">
    <location>
        <begin position="34"/>
        <end position="123"/>
    </location>
</feature>
<accession>A0A2H4U6Y1</accession>
<keyword evidence="2" id="KW-0812">Transmembrane</keyword>
<dbReference type="GeneID" id="35118769"/>
<evidence type="ECO:0000256" key="2">
    <source>
        <dbReference type="SAM" id="Phobius"/>
    </source>
</evidence>